<dbReference type="Proteomes" id="UP000559010">
    <property type="component" value="Unassembled WGS sequence"/>
</dbReference>
<accession>A0A848IW41</accession>
<dbReference type="PANTHER" id="PTHR36510">
    <property type="entry name" value="GLUTAMATE--CYSTEINE LIGASE 2-RELATED"/>
    <property type="match status" value="1"/>
</dbReference>
<dbReference type="SUPFAM" id="SSF55931">
    <property type="entry name" value="Glutamine synthetase/guanido kinase"/>
    <property type="match status" value="1"/>
</dbReference>
<evidence type="ECO:0000313" key="2">
    <source>
        <dbReference type="Proteomes" id="UP000559010"/>
    </source>
</evidence>
<dbReference type="Gene3D" id="3.30.590.20">
    <property type="match status" value="1"/>
</dbReference>
<keyword evidence="2" id="KW-1185">Reference proteome</keyword>
<dbReference type="EMBL" id="JABBNU010000002">
    <property type="protein sequence ID" value="NMM47461.1"/>
    <property type="molecule type" value="Genomic_DNA"/>
</dbReference>
<reference evidence="1 2" key="1">
    <citation type="submission" date="2020-04" db="EMBL/GenBank/DDBJ databases">
        <title>Flammeovirgaceae bacterium KN852 isolated from deep sea.</title>
        <authorList>
            <person name="Zhang D.-C."/>
        </authorList>
    </citation>
    <scope>NUCLEOTIDE SEQUENCE [LARGE SCALE GENOMIC DNA]</scope>
    <source>
        <strain evidence="1 2">KN852</strain>
    </source>
</reference>
<gene>
    <name evidence="1" type="ORF">HH304_03555</name>
</gene>
<keyword evidence="1" id="KW-0436">Ligase</keyword>
<organism evidence="1 2">
    <name type="scientific">Marinigracilibium pacificum</name>
    <dbReference type="NCBI Taxonomy" id="2729599"/>
    <lineage>
        <taxon>Bacteria</taxon>
        <taxon>Pseudomonadati</taxon>
        <taxon>Bacteroidota</taxon>
        <taxon>Cytophagia</taxon>
        <taxon>Cytophagales</taxon>
        <taxon>Flammeovirgaceae</taxon>
        <taxon>Marinigracilibium</taxon>
    </lineage>
</organism>
<dbReference type="AlphaFoldDB" id="A0A848IW41"/>
<proteinExistence type="predicted"/>
<protein>
    <submittedName>
        <fullName evidence="1">Glutamate--cysteine ligase</fullName>
    </submittedName>
</protein>
<name>A0A848IW41_9BACT</name>
<dbReference type="GO" id="GO:0004357">
    <property type="term" value="F:glutamate-cysteine ligase activity"/>
    <property type="evidence" value="ECO:0007669"/>
    <property type="project" value="InterPro"/>
</dbReference>
<dbReference type="InterPro" id="IPR006336">
    <property type="entry name" value="GCS2"/>
</dbReference>
<dbReference type="GO" id="GO:0042398">
    <property type="term" value="P:modified amino acid biosynthetic process"/>
    <property type="evidence" value="ECO:0007669"/>
    <property type="project" value="InterPro"/>
</dbReference>
<dbReference type="InterPro" id="IPR050141">
    <property type="entry name" value="GCL_type2/YbdK_subfam"/>
</dbReference>
<evidence type="ECO:0000313" key="1">
    <source>
        <dbReference type="EMBL" id="NMM47461.1"/>
    </source>
</evidence>
<dbReference type="Pfam" id="PF04107">
    <property type="entry name" value="GCS2"/>
    <property type="match status" value="1"/>
</dbReference>
<sequence length="413" mass="47482">MKKNRLRLFQGFGIELEYMIVDRDTLNVKPIADKLFKKKNGEVIGEKNNGIISWSNELVMHVVELKTTRPEDDLVEVRNEFLNNINEINKRLEEYNAMLMPTAAHPWMNPLSEKVLWPYDSGEIYKRYDQVFNCSGHGWTNLQSTHLNLPFYDDFEFARLHAAIRVILPLLPALAASSPFIDKEFSGVLDKRLIYYMANQKKIPAIAGKVIPERVYSEESYNKKIFEKIKTKIAPYNEDNLLDPVWVNSRGAIARFDRGSIEIRLIDIQECPAADLAILAMIIGMVKMIAEERYTGLEKIQKKSTADLYRILKQTVSFGRAAVINDSDFLSFFGLRGVEDSTVGELLNHIYHDIKEDYSGLISPWIPYIDVLISKGSLSERIVKKTGHYPTEEELKKVYTELAECLSKNKMFV</sequence>
<dbReference type="InterPro" id="IPR014746">
    <property type="entry name" value="Gln_synth/guanido_kin_cat_dom"/>
</dbReference>
<dbReference type="PANTHER" id="PTHR36510:SF1">
    <property type="entry name" value="GLUTAMATE--CYSTEINE LIGASE 2-RELATED"/>
    <property type="match status" value="1"/>
</dbReference>
<comment type="caution">
    <text evidence="1">The sequence shown here is derived from an EMBL/GenBank/DDBJ whole genome shotgun (WGS) entry which is preliminary data.</text>
</comment>